<dbReference type="PANTHER" id="PTHR45642:SF46">
    <property type="entry name" value="OS06G0636700 PROTEIN"/>
    <property type="match status" value="1"/>
</dbReference>
<dbReference type="PANTHER" id="PTHR45642">
    <property type="entry name" value="GDSL ESTERASE/LIPASE EXL3"/>
    <property type="match status" value="1"/>
</dbReference>
<dbReference type="SUPFAM" id="SSF52266">
    <property type="entry name" value="SGNH hydrolase"/>
    <property type="match status" value="1"/>
</dbReference>
<evidence type="ECO:0000313" key="3">
    <source>
        <dbReference type="Proteomes" id="UP000694005"/>
    </source>
</evidence>
<dbReference type="AlphaFoldDB" id="A0A8D9GVD0"/>
<dbReference type="Gramene" id="A01p18350.2_BraZ1">
    <property type="protein sequence ID" value="A01p18350.2_BraZ1.CDS"/>
    <property type="gene ID" value="A01g18350.2_BraZ1"/>
</dbReference>
<dbReference type="FunFam" id="3.40.50.1110:FF:000003">
    <property type="entry name" value="GDSL esterase/lipase APG"/>
    <property type="match status" value="1"/>
</dbReference>
<dbReference type="InterPro" id="IPR035669">
    <property type="entry name" value="SGNH_plant_lipase-like"/>
</dbReference>
<dbReference type="Gene3D" id="3.40.50.1110">
    <property type="entry name" value="SGNH hydrolase"/>
    <property type="match status" value="1"/>
</dbReference>
<name>A0A8D9GVD0_BRACM</name>
<dbReference type="InterPro" id="IPR001087">
    <property type="entry name" value="GDSL"/>
</dbReference>
<dbReference type="InterPro" id="IPR036514">
    <property type="entry name" value="SGNH_hydro_sf"/>
</dbReference>
<dbReference type="EMBL" id="LS974617">
    <property type="protein sequence ID" value="CAG7887759.1"/>
    <property type="molecule type" value="Genomic_DNA"/>
</dbReference>
<organism evidence="2 3">
    <name type="scientific">Brassica campestris</name>
    <name type="common">Field mustard</name>
    <dbReference type="NCBI Taxonomy" id="3711"/>
    <lineage>
        <taxon>Eukaryota</taxon>
        <taxon>Viridiplantae</taxon>
        <taxon>Streptophyta</taxon>
        <taxon>Embryophyta</taxon>
        <taxon>Tracheophyta</taxon>
        <taxon>Spermatophyta</taxon>
        <taxon>Magnoliopsida</taxon>
        <taxon>eudicotyledons</taxon>
        <taxon>Gunneridae</taxon>
        <taxon>Pentapetalae</taxon>
        <taxon>rosids</taxon>
        <taxon>malvids</taxon>
        <taxon>Brassicales</taxon>
        <taxon>Brassicaceae</taxon>
        <taxon>Brassiceae</taxon>
        <taxon>Brassica</taxon>
    </lineage>
</organism>
<comment type="similarity">
    <text evidence="1">Belongs to the 'GDSL' lipolytic enzyme family.</text>
</comment>
<dbReference type="CDD" id="cd01837">
    <property type="entry name" value="SGNH_plant_lipase_like"/>
    <property type="match status" value="1"/>
</dbReference>
<gene>
    <name evidence="2" type="ORF">BRAPAZ1V2_A01P18350.2</name>
</gene>
<dbReference type="Pfam" id="PF00657">
    <property type="entry name" value="Lipase_GDSL"/>
    <property type="match status" value="1"/>
</dbReference>
<accession>A0A8D9GVD0</accession>
<proteinExistence type="inferred from homology"/>
<sequence length="402" mass="45682">MRYYTPEAFSVAKIKHRLRSIKYALSNKGTKLFSTKRRQRLSEFEKLNVKSMLRNRVLAFLLLATQLLVEIPGTSAKVAALIVFGDSTVDSGNNNQISTVLKSNFQPYGRDYFDGKATGRFSNGRIAPDFISEGLGLKNAVPAYLDPSYDIKDFATGVCFASAGTGLDNATSDVLSVMPLWKEVEYYKEYQTKLRGYLGEDKANEVIRESLYLISIGTNDFLENYYLLPRKLRKYSVDEYQNFLIGLAGEFLTDIYRLGARKMSFSGLSPFGCLPLERTTQIFYGSKCIEEYNIAARDFNTKMQDKVFKLNKELSGLQLVFSNPYDLVSDIIHHPEAFGFNNVRSACCGTGYYEMSYLCDKMNPFTCTDASTYVFWDSFHPTEKTNEIVANHVLKYDLARFQ</sequence>
<reference evidence="2 3" key="1">
    <citation type="submission" date="2021-07" db="EMBL/GenBank/DDBJ databases">
        <authorList>
            <consortium name="Genoscope - CEA"/>
            <person name="William W."/>
        </authorList>
    </citation>
    <scope>NUCLEOTIDE SEQUENCE [LARGE SCALE GENOMIC DNA]</scope>
</reference>
<dbReference type="GO" id="GO:0016788">
    <property type="term" value="F:hydrolase activity, acting on ester bonds"/>
    <property type="evidence" value="ECO:0007669"/>
    <property type="project" value="InterPro"/>
</dbReference>
<dbReference type="Proteomes" id="UP000694005">
    <property type="component" value="Chromosome A01"/>
</dbReference>
<dbReference type="InterPro" id="IPR050592">
    <property type="entry name" value="GDSL_lipolytic_enzyme"/>
</dbReference>
<evidence type="ECO:0000313" key="2">
    <source>
        <dbReference type="EMBL" id="CAG7887759.1"/>
    </source>
</evidence>
<evidence type="ECO:0000256" key="1">
    <source>
        <dbReference type="ARBA" id="ARBA00008668"/>
    </source>
</evidence>
<protein>
    <submittedName>
        <fullName evidence="2">Uncharacterized protein</fullName>
    </submittedName>
</protein>